<dbReference type="OrthoDB" id="2804471at2759"/>
<reference evidence="3 4" key="1">
    <citation type="submission" date="2019-02" db="EMBL/GenBank/DDBJ databases">
        <title>Genome sequencing of the rare red list fungi Antrodiella citrinella (Flaviporus citrinellus).</title>
        <authorList>
            <person name="Buettner E."/>
            <person name="Kellner H."/>
        </authorList>
    </citation>
    <scope>NUCLEOTIDE SEQUENCE [LARGE SCALE GENOMIC DNA]</scope>
    <source>
        <strain evidence="3 4">DSM 108506</strain>
    </source>
</reference>
<sequence>MSSSAEWLELRQVRILPMQYDLALIQYSSFISYICKLIPATIVVYDTILTSNREINCIWRRKHGLVTILFISQRYVMMLLTLLRLFSLMDLMVLFSTIRTWAVCGRFNAAVFLVFLCGMFEPAANIYNYSRYRGFSVDEFGCNGATVVVSPADQFPYSMPIITRCIAIATDLLVLVITWTKTTDVWRASREMKQFRPKLYMLLLRDGTMYFSSIFILNLISLILYALFTQSGLQGVTWFVGIAEAISPLLISRFILDLRTVDDPNRDLSGIPDLPTIRFASSGVVADLAAPFRADSDWCIGPSMDEHNDADEQKDRCSLCPDSVQVSDCERQLENWRYVTNFYVLYGKYGPMLTIS</sequence>
<feature type="transmembrane region" description="Helical" evidence="1">
    <location>
        <begin position="20"/>
        <end position="45"/>
    </location>
</feature>
<dbReference type="Pfam" id="PF20151">
    <property type="entry name" value="DUF6533"/>
    <property type="match status" value="1"/>
</dbReference>
<name>A0A4S4MQZ4_9APHY</name>
<proteinExistence type="predicted"/>
<keyword evidence="4" id="KW-1185">Reference proteome</keyword>
<evidence type="ECO:0000256" key="1">
    <source>
        <dbReference type="SAM" id="Phobius"/>
    </source>
</evidence>
<accession>A0A4S4MQZ4</accession>
<evidence type="ECO:0000313" key="4">
    <source>
        <dbReference type="Proteomes" id="UP000308730"/>
    </source>
</evidence>
<feature type="transmembrane region" description="Helical" evidence="1">
    <location>
        <begin position="236"/>
        <end position="256"/>
    </location>
</feature>
<evidence type="ECO:0000259" key="2">
    <source>
        <dbReference type="Pfam" id="PF20151"/>
    </source>
</evidence>
<feature type="domain" description="DUF6533" evidence="2">
    <location>
        <begin position="35"/>
        <end position="79"/>
    </location>
</feature>
<protein>
    <recommendedName>
        <fullName evidence="2">DUF6533 domain-containing protein</fullName>
    </recommendedName>
</protein>
<comment type="caution">
    <text evidence="3">The sequence shown here is derived from an EMBL/GenBank/DDBJ whole genome shotgun (WGS) entry which is preliminary data.</text>
</comment>
<keyword evidence="1" id="KW-1133">Transmembrane helix</keyword>
<keyword evidence="1" id="KW-0812">Transmembrane</keyword>
<dbReference type="AlphaFoldDB" id="A0A4S4MQZ4"/>
<organism evidence="3 4">
    <name type="scientific">Antrodiella citrinella</name>
    <dbReference type="NCBI Taxonomy" id="2447956"/>
    <lineage>
        <taxon>Eukaryota</taxon>
        <taxon>Fungi</taxon>
        <taxon>Dikarya</taxon>
        <taxon>Basidiomycota</taxon>
        <taxon>Agaricomycotina</taxon>
        <taxon>Agaricomycetes</taxon>
        <taxon>Polyporales</taxon>
        <taxon>Steccherinaceae</taxon>
        <taxon>Antrodiella</taxon>
    </lineage>
</organism>
<feature type="transmembrane region" description="Helical" evidence="1">
    <location>
        <begin position="107"/>
        <end position="127"/>
    </location>
</feature>
<dbReference type="Proteomes" id="UP000308730">
    <property type="component" value="Unassembled WGS sequence"/>
</dbReference>
<keyword evidence="1" id="KW-0472">Membrane</keyword>
<gene>
    <name evidence="3" type="ORF">EUX98_g6655</name>
</gene>
<feature type="transmembrane region" description="Helical" evidence="1">
    <location>
        <begin position="65"/>
        <end position="86"/>
    </location>
</feature>
<evidence type="ECO:0000313" key="3">
    <source>
        <dbReference type="EMBL" id="THH27531.1"/>
    </source>
</evidence>
<dbReference type="InterPro" id="IPR045340">
    <property type="entry name" value="DUF6533"/>
</dbReference>
<feature type="transmembrane region" description="Helical" evidence="1">
    <location>
        <begin position="199"/>
        <end position="224"/>
    </location>
</feature>
<dbReference type="EMBL" id="SGPM01000244">
    <property type="protein sequence ID" value="THH27531.1"/>
    <property type="molecule type" value="Genomic_DNA"/>
</dbReference>